<dbReference type="InterPro" id="IPR004843">
    <property type="entry name" value="Calcineurin-like_PHP"/>
</dbReference>
<name>A0ABP0RHW8_9DINO</name>
<comment type="similarity">
    <text evidence="4">Belongs to the metallophosphoesterase superfamily. Purple acid phosphatase family.</text>
</comment>
<dbReference type="EC" id="3.1.3.2" evidence="4"/>
<evidence type="ECO:0000256" key="3">
    <source>
        <dbReference type="ARBA" id="ARBA00023180"/>
    </source>
</evidence>
<reference evidence="8 9" key="1">
    <citation type="submission" date="2024-02" db="EMBL/GenBank/DDBJ databases">
        <authorList>
            <person name="Chen Y."/>
            <person name="Shah S."/>
            <person name="Dougan E. K."/>
            <person name="Thang M."/>
            <person name="Chan C."/>
        </authorList>
    </citation>
    <scope>NUCLEOTIDE SEQUENCE [LARGE SCALE GENOMIC DNA]</scope>
</reference>
<protein>
    <recommendedName>
        <fullName evidence="4">Purple acid phosphatase</fullName>
        <ecNumber evidence="4">3.1.3.2</ecNumber>
    </recommendedName>
</protein>
<dbReference type="Gene3D" id="2.60.40.380">
    <property type="entry name" value="Purple acid phosphatase-like, N-terminal"/>
    <property type="match status" value="1"/>
</dbReference>
<evidence type="ECO:0000259" key="5">
    <source>
        <dbReference type="Pfam" id="PF00149"/>
    </source>
</evidence>
<evidence type="ECO:0000259" key="6">
    <source>
        <dbReference type="Pfam" id="PF14008"/>
    </source>
</evidence>
<dbReference type="InterPro" id="IPR025733">
    <property type="entry name" value="PAPs_C"/>
</dbReference>
<evidence type="ECO:0000256" key="1">
    <source>
        <dbReference type="ARBA" id="ARBA00022729"/>
    </source>
</evidence>
<dbReference type="SUPFAM" id="SSF56300">
    <property type="entry name" value="Metallo-dependent phosphatases"/>
    <property type="match status" value="1"/>
</dbReference>
<keyword evidence="3" id="KW-0325">Glycoprotein</keyword>
<dbReference type="Pfam" id="PF14008">
    <property type="entry name" value="Metallophos_C"/>
    <property type="match status" value="1"/>
</dbReference>
<keyword evidence="9" id="KW-1185">Reference proteome</keyword>
<feature type="signal peptide" evidence="4">
    <location>
        <begin position="1"/>
        <end position="20"/>
    </location>
</feature>
<evidence type="ECO:0000313" key="8">
    <source>
        <dbReference type="EMBL" id="CAK9099754.1"/>
    </source>
</evidence>
<dbReference type="PANTHER" id="PTHR22953:SF153">
    <property type="entry name" value="PURPLE ACID PHOSPHATASE"/>
    <property type="match status" value="1"/>
</dbReference>
<evidence type="ECO:0000259" key="7">
    <source>
        <dbReference type="Pfam" id="PF16656"/>
    </source>
</evidence>
<dbReference type="Pfam" id="PF16656">
    <property type="entry name" value="Pur_ac_phosph_N"/>
    <property type="match status" value="1"/>
</dbReference>
<proteinExistence type="inferred from homology"/>
<dbReference type="InterPro" id="IPR041792">
    <property type="entry name" value="MPP_PAP"/>
</dbReference>
<dbReference type="InterPro" id="IPR039331">
    <property type="entry name" value="PAPs-like"/>
</dbReference>
<evidence type="ECO:0000256" key="2">
    <source>
        <dbReference type="ARBA" id="ARBA00022801"/>
    </source>
</evidence>
<accession>A0ABP0RHW8</accession>
<dbReference type="InterPro" id="IPR029052">
    <property type="entry name" value="Metallo-depent_PP-like"/>
</dbReference>
<organism evidence="8 9">
    <name type="scientific">Durusdinium trenchii</name>
    <dbReference type="NCBI Taxonomy" id="1381693"/>
    <lineage>
        <taxon>Eukaryota</taxon>
        <taxon>Sar</taxon>
        <taxon>Alveolata</taxon>
        <taxon>Dinophyceae</taxon>
        <taxon>Suessiales</taxon>
        <taxon>Symbiodiniaceae</taxon>
        <taxon>Durusdinium</taxon>
    </lineage>
</organism>
<feature type="chain" id="PRO_5044959667" description="Purple acid phosphatase" evidence="4">
    <location>
        <begin position="21"/>
        <end position="556"/>
    </location>
</feature>
<dbReference type="CDD" id="cd00839">
    <property type="entry name" value="MPP_PAPs"/>
    <property type="match status" value="1"/>
</dbReference>
<comment type="caution">
    <text evidence="8">The sequence shown here is derived from an EMBL/GenBank/DDBJ whole genome shotgun (WGS) entry which is preliminary data.</text>
</comment>
<dbReference type="SUPFAM" id="SSF49363">
    <property type="entry name" value="Purple acid phosphatase, N-terminal domain"/>
    <property type="match status" value="2"/>
</dbReference>
<gene>
    <name evidence="8" type="ORF">SCF082_LOCUS46711</name>
</gene>
<feature type="domain" description="Purple acid phosphatase C-terminal" evidence="6">
    <location>
        <begin position="451"/>
        <end position="513"/>
    </location>
</feature>
<dbReference type="Gene3D" id="3.60.21.10">
    <property type="match status" value="1"/>
</dbReference>
<sequence>MGPTNMFKIIWTLFFTVAAGDYLDAEDECQESGCTMSMLQLGAQKVLPRSDAPAQAQPKTSSYVRPKNHVDLHSSTFPEQKKCQEPPCSGQVHVQLGGPGEMVVSFVSQQVSTKSRVRYGKGELNLEALGKTETYSQLMFWRADLWEPPIRGGYGLEQEIVAKDMSTSDWAFDPRTGWKYPSWREIGVQQVDHDKMGWYKNPSERYDSPAIHTVVLTALQPGVTYMYQVENDDRTFEFTMPPDGQKYPYRVGLTGDIGQTPVSNSSMHLLSGLKPEVVLLTGDLSYADGFYPRWDSFGIMFEPLGAKIPVMTCPGNHEYGSAEAFKSYNVRYPMPFTQSGSTDPNFWSRDIGPMHVVSLNSYASSKPGSFQYTWLERDFKDFNREKTPWLVVMMHAPWYNSNLGHYGEAKVMLENMEVLFFQHGVNIVLAGHVHSFERTWPVYKNKTSSCGPVYINIGDGGNREGPYSHWLPFVNAFDSWSAFRQGAFGIGELEIMNASHSLFTWKRNACFDHGEVTFDAANCSSEGDNSKTSLVPEDMSWIVRSGKCQNQNMNQT</sequence>
<dbReference type="Pfam" id="PF00149">
    <property type="entry name" value="Metallophos"/>
    <property type="match status" value="1"/>
</dbReference>
<dbReference type="Proteomes" id="UP001642464">
    <property type="component" value="Unassembled WGS sequence"/>
</dbReference>
<feature type="domain" description="Purple acid phosphatase N-terminal" evidence="7">
    <location>
        <begin position="91"/>
        <end position="239"/>
    </location>
</feature>
<keyword evidence="2 4" id="KW-0378">Hydrolase</keyword>
<comment type="catalytic activity">
    <reaction evidence="4">
        <text>a phosphate monoester + H2O = an alcohol + phosphate</text>
        <dbReference type="Rhea" id="RHEA:15017"/>
        <dbReference type="ChEBI" id="CHEBI:15377"/>
        <dbReference type="ChEBI" id="CHEBI:30879"/>
        <dbReference type="ChEBI" id="CHEBI:43474"/>
        <dbReference type="ChEBI" id="CHEBI:67140"/>
        <dbReference type="EC" id="3.1.3.2"/>
    </reaction>
</comment>
<feature type="domain" description="Calcineurin-like phosphoesterase" evidence="5">
    <location>
        <begin position="250"/>
        <end position="435"/>
    </location>
</feature>
<dbReference type="InterPro" id="IPR008963">
    <property type="entry name" value="Purple_acid_Pase-like_N"/>
</dbReference>
<keyword evidence="1 4" id="KW-0732">Signal</keyword>
<evidence type="ECO:0000313" key="9">
    <source>
        <dbReference type="Proteomes" id="UP001642464"/>
    </source>
</evidence>
<evidence type="ECO:0000256" key="4">
    <source>
        <dbReference type="RuleBase" id="RU361203"/>
    </source>
</evidence>
<dbReference type="InterPro" id="IPR015914">
    <property type="entry name" value="PAPs_N"/>
</dbReference>
<dbReference type="PANTHER" id="PTHR22953">
    <property type="entry name" value="ACID PHOSPHATASE RELATED"/>
    <property type="match status" value="1"/>
</dbReference>
<dbReference type="EMBL" id="CAXAMM010041507">
    <property type="protein sequence ID" value="CAK9099754.1"/>
    <property type="molecule type" value="Genomic_DNA"/>
</dbReference>